<name>A0ABQ9WC22_SAGOE</name>
<sequence>MALLNRGHSMSKARIHPLHLGSASAWPFLSSGSCALTRDCLIHSATHREPDAGQLGLPVLNHHAKHQQSYDCLRGDNLLD</sequence>
<keyword evidence="2" id="KW-1185">Reference proteome</keyword>
<dbReference type="Proteomes" id="UP001266305">
    <property type="component" value="Unassembled WGS sequence"/>
</dbReference>
<gene>
    <name evidence="1" type="ORF">P7K49_000578</name>
</gene>
<evidence type="ECO:0000313" key="1">
    <source>
        <dbReference type="EMBL" id="KAK2119192.1"/>
    </source>
</evidence>
<dbReference type="PROSITE" id="PS51257">
    <property type="entry name" value="PROKAR_LIPOPROTEIN"/>
    <property type="match status" value="1"/>
</dbReference>
<organism evidence="1 2">
    <name type="scientific">Saguinus oedipus</name>
    <name type="common">Cotton-top tamarin</name>
    <name type="synonym">Oedipomidas oedipus</name>
    <dbReference type="NCBI Taxonomy" id="9490"/>
    <lineage>
        <taxon>Eukaryota</taxon>
        <taxon>Metazoa</taxon>
        <taxon>Chordata</taxon>
        <taxon>Craniata</taxon>
        <taxon>Vertebrata</taxon>
        <taxon>Euteleostomi</taxon>
        <taxon>Mammalia</taxon>
        <taxon>Eutheria</taxon>
        <taxon>Euarchontoglires</taxon>
        <taxon>Primates</taxon>
        <taxon>Haplorrhini</taxon>
        <taxon>Platyrrhini</taxon>
        <taxon>Cebidae</taxon>
        <taxon>Callitrichinae</taxon>
        <taxon>Saguinus</taxon>
    </lineage>
</organism>
<protein>
    <submittedName>
        <fullName evidence="1">Uncharacterized protein</fullName>
    </submittedName>
</protein>
<comment type="caution">
    <text evidence="1">The sequence shown here is derived from an EMBL/GenBank/DDBJ whole genome shotgun (WGS) entry which is preliminary data.</text>
</comment>
<dbReference type="EMBL" id="JASSZA010000001">
    <property type="protein sequence ID" value="KAK2119192.1"/>
    <property type="molecule type" value="Genomic_DNA"/>
</dbReference>
<evidence type="ECO:0000313" key="2">
    <source>
        <dbReference type="Proteomes" id="UP001266305"/>
    </source>
</evidence>
<proteinExistence type="predicted"/>
<reference evidence="1 2" key="1">
    <citation type="submission" date="2023-05" db="EMBL/GenBank/DDBJ databases">
        <title>B98-5 Cell Line De Novo Hybrid Assembly: An Optical Mapping Approach.</title>
        <authorList>
            <person name="Kananen K."/>
            <person name="Auerbach J.A."/>
            <person name="Kautto E."/>
            <person name="Blachly J.S."/>
        </authorList>
    </citation>
    <scope>NUCLEOTIDE SEQUENCE [LARGE SCALE GENOMIC DNA]</scope>
    <source>
        <strain evidence="1">B95-8</strain>
        <tissue evidence="1">Cell line</tissue>
    </source>
</reference>
<feature type="non-terminal residue" evidence="1">
    <location>
        <position position="80"/>
    </location>
</feature>
<accession>A0ABQ9WC22</accession>